<evidence type="ECO:0000259" key="1">
    <source>
        <dbReference type="Pfam" id="PF20150"/>
    </source>
</evidence>
<sequence length="325" mass="37202">MFDSFKHFGSLPAELQIKIWNSAVRPITRGIQIFSLRSLESRDSNDLDTVWADSYYLKVPNWTSDPKSRPLSTLDLTLFSLTENNPSTYMTNSGLWNACRQSRGVIRDAIAQNELTAIETTVGCDFQSIEVDRPDTCSPRQGTIIVCPMQDLFILQPEDDDMFRWSQRDNMNPKNTAPGFLRIRHICWEYQPKWTSSPHSSASIRGIDSLCCFIVHCVRSGVLDTFWLMNHHIKRKHWVASEEEASRPSPTTFETDAFELTEVVTDSSVVSPDELPWDDLHSLDGFLAFLDQLRQLVNHAIRSMPDREVVTRPLSINVLAYEDKT</sequence>
<name>A0A8H5WMZ4_FUSHE</name>
<dbReference type="Pfam" id="PF20150">
    <property type="entry name" value="2EXR"/>
    <property type="match status" value="1"/>
</dbReference>
<evidence type="ECO:0000313" key="3">
    <source>
        <dbReference type="Proteomes" id="UP000567885"/>
    </source>
</evidence>
<dbReference type="InterPro" id="IPR045518">
    <property type="entry name" value="2EXR"/>
</dbReference>
<dbReference type="EMBL" id="JAAGWQ010000139">
    <property type="protein sequence ID" value="KAF5664038.1"/>
    <property type="molecule type" value="Genomic_DNA"/>
</dbReference>
<dbReference type="AlphaFoldDB" id="A0A8H5WMZ4"/>
<dbReference type="Proteomes" id="UP000567885">
    <property type="component" value="Unassembled WGS sequence"/>
</dbReference>
<reference evidence="2 3" key="1">
    <citation type="submission" date="2020-05" db="EMBL/GenBank/DDBJ databases">
        <title>Identification and distribution of gene clusters putatively required for synthesis of sphingolipid metabolism inhibitors in phylogenetically diverse species of the filamentous fungus Fusarium.</title>
        <authorList>
            <person name="Kim H.-S."/>
            <person name="Busman M."/>
            <person name="Brown D.W."/>
            <person name="Divon H."/>
            <person name="Uhlig S."/>
            <person name="Proctor R.H."/>
        </authorList>
    </citation>
    <scope>NUCLEOTIDE SEQUENCE [LARGE SCALE GENOMIC DNA]</scope>
    <source>
        <strain evidence="2 3">NRRL 20693</strain>
    </source>
</reference>
<dbReference type="OrthoDB" id="3596450at2759"/>
<organism evidence="2 3">
    <name type="scientific">Fusarium heterosporum</name>
    <dbReference type="NCBI Taxonomy" id="42747"/>
    <lineage>
        <taxon>Eukaryota</taxon>
        <taxon>Fungi</taxon>
        <taxon>Dikarya</taxon>
        <taxon>Ascomycota</taxon>
        <taxon>Pezizomycotina</taxon>
        <taxon>Sordariomycetes</taxon>
        <taxon>Hypocreomycetidae</taxon>
        <taxon>Hypocreales</taxon>
        <taxon>Nectriaceae</taxon>
        <taxon>Fusarium</taxon>
        <taxon>Fusarium heterosporum species complex</taxon>
    </lineage>
</organism>
<evidence type="ECO:0000313" key="2">
    <source>
        <dbReference type="EMBL" id="KAF5664038.1"/>
    </source>
</evidence>
<feature type="domain" description="2EXR" evidence="1">
    <location>
        <begin position="5"/>
        <end position="106"/>
    </location>
</feature>
<gene>
    <name evidence="2" type="ORF">FHETE_7247</name>
</gene>
<proteinExistence type="predicted"/>
<protein>
    <recommendedName>
        <fullName evidence="1">2EXR domain-containing protein</fullName>
    </recommendedName>
</protein>
<keyword evidence="3" id="KW-1185">Reference proteome</keyword>
<comment type="caution">
    <text evidence="2">The sequence shown here is derived from an EMBL/GenBank/DDBJ whole genome shotgun (WGS) entry which is preliminary data.</text>
</comment>
<accession>A0A8H5WMZ4</accession>